<protein>
    <submittedName>
        <fullName evidence="2">Uncharacterized protein</fullName>
    </submittedName>
</protein>
<feature type="compositionally biased region" description="Low complexity" evidence="1">
    <location>
        <begin position="116"/>
        <end position="138"/>
    </location>
</feature>
<sequence length="281" mass="31210">MNLCFPPNDTTAGVSRFDSSFNQNINSTLHFQISHEGMIGIERISSYSKELDEIGKLDVDITAHRRHQALHRLYVPLLHQNRSRLIAKPFSPPPPATACTPSDARSNGPDPHATASFSVSLSLSQRSRSAPPRSPISRIESRTKIQTANRPISAKSHRNRSTKLPRSSSLDFSPPVDSPRQIHHLVDSPRQIHHRGSGDVDSPRQIHHRGSSGDVIDRVWEGWRWVQVNSVISPVHIWQEMSSAGGCGLCSFNKLPSELKPLLGSLIAIWSSPQCLTVHHI</sequence>
<evidence type="ECO:0000313" key="2">
    <source>
        <dbReference type="EMBL" id="SPD10876.1"/>
    </source>
</evidence>
<accession>A0A2N9H914</accession>
<proteinExistence type="predicted"/>
<name>A0A2N9H914_FAGSY</name>
<evidence type="ECO:0000256" key="1">
    <source>
        <dbReference type="SAM" id="MobiDB-lite"/>
    </source>
</evidence>
<feature type="region of interest" description="Disordered" evidence="1">
    <location>
        <begin position="86"/>
        <end position="211"/>
    </location>
</feature>
<organism evidence="2">
    <name type="scientific">Fagus sylvatica</name>
    <name type="common">Beechnut</name>
    <dbReference type="NCBI Taxonomy" id="28930"/>
    <lineage>
        <taxon>Eukaryota</taxon>
        <taxon>Viridiplantae</taxon>
        <taxon>Streptophyta</taxon>
        <taxon>Embryophyta</taxon>
        <taxon>Tracheophyta</taxon>
        <taxon>Spermatophyta</taxon>
        <taxon>Magnoliopsida</taxon>
        <taxon>eudicotyledons</taxon>
        <taxon>Gunneridae</taxon>
        <taxon>Pentapetalae</taxon>
        <taxon>rosids</taxon>
        <taxon>fabids</taxon>
        <taxon>Fagales</taxon>
        <taxon>Fagaceae</taxon>
        <taxon>Fagus</taxon>
    </lineage>
</organism>
<dbReference type="AlphaFoldDB" id="A0A2N9H914"/>
<gene>
    <name evidence="2" type="ORF">FSB_LOCUS38758</name>
</gene>
<dbReference type="EMBL" id="OIVN01003386">
    <property type="protein sequence ID" value="SPD10876.1"/>
    <property type="molecule type" value="Genomic_DNA"/>
</dbReference>
<reference evidence="2" key="1">
    <citation type="submission" date="2018-02" db="EMBL/GenBank/DDBJ databases">
        <authorList>
            <person name="Cohen D.B."/>
            <person name="Kent A.D."/>
        </authorList>
    </citation>
    <scope>NUCLEOTIDE SEQUENCE</scope>
</reference>